<keyword evidence="1" id="KW-1133">Transmembrane helix</keyword>
<gene>
    <name evidence="2" type="ORF">HGI39_27610</name>
</gene>
<protein>
    <submittedName>
        <fullName evidence="2">CPBP family intramembrane metalloprotease</fullName>
    </submittedName>
</protein>
<evidence type="ECO:0000313" key="2">
    <source>
        <dbReference type="EMBL" id="MBC2478368.1"/>
    </source>
</evidence>
<dbReference type="GO" id="GO:0008237">
    <property type="term" value="F:metallopeptidase activity"/>
    <property type="evidence" value="ECO:0007669"/>
    <property type="project" value="UniProtKB-KW"/>
</dbReference>
<sequence length="80" mass="9211">MKIIKNSDNVVRSGWKIASLYLIYFIFTIIISGIFCLIYSILLFSKNPQAYLDVGLIDKQFSSMNYFPGICLYLIQCITL</sequence>
<reference evidence="2" key="2">
    <citation type="journal article" date="2022" name="Nat. Biotechnol.">
        <title>Carbon-negative production of acetone and isopropanol by gas fermentation at industrial pilot scale.</title>
        <authorList>
            <person name="Liew F.E."/>
            <person name="Nogle R."/>
            <person name="Abdalla T."/>
            <person name="Rasor B.J."/>
            <person name="Canter C."/>
            <person name="Jensen R.O."/>
            <person name="Wang L."/>
            <person name="Strutz J."/>
            <person name="Chirania P."/>
            <person name="De Tissera S."/>
            <person name="Mueller A.P."/>
            <person name="Ruan Z."/>
            <person name="Gao A."/>
            <person name="Tran L."/>
            <person name="Engle N.L."/>
            <person name="Bromley J.C."/>
            <person name="Daniell J."/>
            <person name="Conrado R."/>
            <person name="Tschaplinski T.J."/>
            <person name="Giannone R.J."/>
            <person name="Hettich R.L."/>
            <person name="Karim A.S."/>
            <person name="Simpson S.D."/>
            <person name="Brown S.D."/>
            <person name="Leang C."/>
            <person name="Jewett M.C."/>
            <person name="Kopke M."/>
        </authorList>
    </citation>
    <scope>NUCLEOTIDE SEQUENCE</scope>
    <source>
        <strain evidence="2">DJ015</strain>
    </source>
</reference>
<reference evidence="2" key="1">
    <citation type="submission" date="2020-04" db="EMBL/GenBank/DDBJ databases">
        <authorList>
            <person name="Brown S."/>
        </authorList>
    </citation>
    <scope>NUCLEOTIDE SEQUENCE</scope>
    <source>
        <strain evidence="2">DJ015</strain>
    </source>
</reference>
<keyword evidence="2" id="KW-0482">Metalloprotease</keyword>
<evidence type="ECO:0000256" key="1">
    <source>
        <dbReference type="SAM" id="Phobius"/>
    </source>
</evidence>
<proteinExistence type="predicted"/>
<feature type="non-terminal residue" evidence="2">
    <location>
        <position position="80"/>
    </location>
</feature>
<dbReference type="Proteomes" id="UP001194098">
    <property type="component" value="Unassembled WGS sequence"/>
</dbReference>
<keyword evidence="2" id="KW-0645">Protease</keyword>
<dbReference type="EMBL" id="JABAGV010000404">
    <property type="protein sequence ID" value="MBC2478368.1"/>
    <property type="molecule type" value="Genomic_DNA"/>
</dbReference>
<keyword evidence="1" id="KW-0472">Membrane</keyword>
<keyword evidence="2" id="KW-0378">Hydrolase</keyword>
<feature type="transmembrane region" description="Helical" evidence="1">
    <location>
        <begin position="21"/>
        <end position="44"/>
    </location>
</feature>
<keyword evidence="1" id="KW-0812">Transmembrane</keyword>
<dbReference type="AlphaFoldDB" id="A0AAW3WJ96"/>
<accession>A0AAW3WJ96</accession>
<comment type="caution">
    <text evidence="2">The sequence shown here is derived from an EMBL/GenBank/DDBJ whole genome shotgun (WGS) entry which is preliminary data.</text>
</comment>
<evidence type="ECO:0000313" key="3">
    <source>
        <dbReference type="Proteomes" id="UP001194098"/>
    </source>
</evidence>
<organism evidence="2 3">
    <name type="scientific">Clostridium beijerinckii</name>
    <name type="common">Clostridium MP</name>
    <dbReference type="NCBI Taxonomy" id="1520"/>
    <lineage>
        <taxon>Bacteria</taxon>
        <taxon>Bacillati</taxon>
        <taxon>Bacillota</taxon>
        <taxon>Clostridia</taxon>
        <taxon>Eubacteriales</taxon>
        <taxon>Clostridiaceae</taxon>
        <taxon>Clostridium</taxon>
    </lineage>
</organism>
<name>A0AAW3WJ96_CLOBE</name>